<protein>
    <recommendedName>
        <fullName evidence="3">Lysine-N-methylase</fullName>
    </recommendedName>
</protein>
<accession>A0A4V3H4S4</accession>
<evidence type="ECO:0000313" key="2">
    <source>
        <dbReference type="Proteomes" id="UP000294914"/>
    </source>
</evidence>
<reference evidence="1 2" key="1">
    <citation type="submission" date="2019-03" db="EMBL/GenBank/DDBJ databases">
        <title>Genomic Encyclopedia of Type Strains, Phase IV (KMG-IV): sequencing the most valuable type-strain genomes for metagenomic binning, comparative biology and taxonomic classification.</title>
        <authorList>
            <person name="Goeker M."/>
        </authorList>
    </citation>
    <scope>NUCLEOTIDE SEQUENCE [LARGE SCALE GENOMIC DNA]</scope>
    <source>
        <strain evidence="1 2">DSM 16326</strain>
    </source>
</reference>
<dbReference type="EMBL" id="SOQX01000001">
    <property type="protein sequence ID" value="TDY04275.1"/>
    <property type="molecule type" value="Genomic_DNA"/>
</dbReference>
<sequence length="398" mass="44664">MNVEGKGGDMKFVVLEKFECAAGDCPDDCCHGWRIDVDPSTLAGWRDLPQTALTRKMQAALQEEAGESYLQRRDDGCCTFLADGLCEIQKQFGHETLPRTCREYPRVSVGRASSPVASAYLSCPEVVRLLLELPPDTALFTSTDSTAEQATPSRFDPHYAEKLLDRFIATLLDDSQVMPGEVLYQIAITLSGLLSRDTFDQTLGQLEKLQDDAVETQKLVAKTRKAFRNRQLNVNREQAGHFWHAVMTLCRVCREPDWLEAVSRSGLELTGGEANAPRKVYANVTELWRRSNTLAPSLQAGIKRYLQVKLVNHGFPMAVHRNQLVSTFLECAIATMQIIYLSRLHGLDKDPTRSDLSQIIYKVERAMVHNDVIEEVLNRQPELLHSLGSYAPVFLGDH</sequence>
<evidence type="ECO:0008006" key="3">
    <source>
        <dbReference type="Google" id="ProtNLM"/>
    </source>
</evidence>
<keyword evidence="2" id="KW-1185">Reference proteome</keyword>
<name>A0A4V3H4S4_9GAMM</name>
<dbReference type="NCBIfam" id="NF038110">
    <property type="entry name" value="Lys_methyl_FliB"/>
    <property type="match status" value="1"/>
</dbReference>
<comment type="caution">
    <text evidence="1">The sequence shown here is derived from an EMBL/GenBank/DDBJ whole genome shotgun (WGS) entry which is preliminary data.</text>
</comment>
<proteinExistence type="predicted"/>
<dbReference type="Proteomes" id="UP000294914">
    <property type="component" value="Unassembled WGS sequence"/>
</dbReference>
<dbReference type="AlphaFoldDB" id="A0A4V3H4S4"/>
<organism evidence="1 2">
    <name type="scientific">Thiohalophilus thiocyanatoxydans</name>
    <dbReference type="NCBI Taxonomy" id="381308"/>
    <lineage>
        <taxon>Bacteria</taxon>
        <taxon>Pseudomonadati</taxon>
        <taxon>Pseudomonadota</taxon>
        <taxon>Gammaproteobacteria</taxon>
        <taxon>Thiohalomonadales</taxon>
        <taxon>Thiohalophilaceae</taxon>
        <taxon>Thiohalophilus</taxon>
    </lineage>
</organism>
<evidence type="ECO:0000313" key="1">
    <source>
        <dbReference type="EMBL" id="TDY04275.1"/>
    </source>
</evidence>
<gene>
    <name evidence="1" type="ORF">EDC23_0650</name>
</gene>